<dbReference type="EMBL" id="LSRX01000327">
    <property type="protein sequence ID" value="OLQ00439.1"/>
    <property type="molecule type" value="Genomic_DNA"/>
</dbReference>
<dbReference type="AlphaFoldDB" id="A0A1Q9DZ78"/>
<comment type="caution">
    <text evidence="1">The sequence shown here is derived from an EMBL/GenBank/DDBJ whole genome shotgun (WGS) entry which is preliminary data.</text>
</comment>
<protein>
    <submittedName>
        <fullName evidence="1">Uncharacterized protein</fullName>
    </submittedName>
</protein>
<dbReference type="Proteomes" id="UP000186817">
    <property type="component" value="Unassembled WGS sequence"/>
</dbReference>
<evidence type="ECO:0000313" key="1">
    <source>
        <dbReference type="EMBL" id="OLQ00439.1"/>
    </source>
</evidence>
<accession>A0A1Q9DZ78</accession>
<dbReference type="OrthoDB" id="433834at2759"/>
<proteinExistence type="predicted"/>
<organism evidence="1 2">
    <name type="scientific">Symbiodinium microadriaticum</name>
    <name type="common">Dinoflagellate</name>
    <name type="synonym">Zooxanthella microadriatica</name>
    <dbReference type="NCBI Taxonomy" id="2951"/>
    <lineage>
        <taxon>Eukaryota</taxon>
        <taxon>Sar</taxon>
        <taxon>Alveolata</taxon>
        <taxon>Dinophyceae</taxon>
        <taxon>Suessiales</taxon>
        <taxon>Symbiodiniaceae</taxon>
        <taxon>Symbiodinium</taxon>
    </lineage>
</organism>
<evidence type="ECO:0000313" key="2">
    <source>
        <dbReference type="Proteomes" id="UP000186817"/>
    </source>
</evidence>
<sequence>MWGRVAICIGCIGVALLTLLSPWQRRFSWAPAGSALADFGNATPAAQTDTRPQCQFCPPVDALHVWKSSDLSVRADLEVLWPANGTLEVSVDKEVQALVVAQSLKNLYASPFVFAWIRSSDDSLLAAEAGVPVLVKFGRRSRMIEKWLLSFSLKDPGHYTVTFLAVVPSPEANISDPRAFKIQLVGSPQTLKVSEGGGGDGEATAVRDLPLRACELGTDELMGRWVRSLSDGNSSCGYLGCPRDGWTFVSENCYWKAYNPEEVLSIADLVSCAILEVYDGVAVSLKALHVSLEASVTCLTIAAYSRRGIASLYMAAVDNVGDSTDMNQEKANTSEDQHRLTFAGERREASKAFDFVNGTVKDDGTAHSLRELRFIVCNAPCYATFLVGECVLNALSSAIWGCVSAEFGAVWDPGGKLVNGMTGVMRAWLLSWYLIGATCICDDAVAVEFV</sequence>
<gene>
    <name evidence="1" type="ORF">AK812_SmicGene16886</name>
</gene>
<keyword evidence="2" id="KW-1185">Reference proteome</keyword>
<reference evidence="1 2" key="1">
    <citation type="submission" date="2016-02" db="EMBL/GenBank/DDBJ databases">
        <title>Genome analysis of coral dinoflagellate symbionts highlights evolutionary adaptations to a symbiotic lifestyle.</title>
        <authorList>
            <person name="Aranda M."/>
            <person name="Li Y."/>
            <person name="Liew Y.J."/>
            <person name="Baumgarten S."/>
            <person name="Simakov O."/>
            <person name="Wilson M."/>
            <person name="Piel J."/>
            <person name="Ashoor H."/>
            <person name="Bougouffa S."/>
            <person name="Bajic V.B."/>
            <person name="Ryu T."/>
            <person name="Ravasi T."/>
            <person name="Bayer T."/>
            <person name="Micklem G."/>
            <person name="Kim H."/>
            <person name="Bhak J."/>
            <person name="Lajeunesse T.C."/>
            <person name="Voolstra C.R."/>
        </authorList>
    </citation>
    <scope>NUCLEOTIDE SEQUENCE [LARGE SCALE GENOMIC DNA]</scope>
    <source>
        <strain evidence="1 2">CCMP2467</strain>
    </source>
</reference>
<name>A0A1Q9DZ78_SYMMI</name>